<feature type="region of interest" description="Disordered" evidence="1">
    <location>
        <begin position="110"/>
        <end position="144"/>
    </location>
</feature>
<dbReference type="Proteomes" id="UP000759537">
    <property type="component" value="Unassembled WGS sequence"/>
</dbReference>
<reference evidence="2" key="1">
    <citation type="submission" date="2019-10" db="EMBL/GenBank/DDBJ databases">
        <authorList>
            <consortium name="DOE Joint Genome Institute"/>
            <person name="Kuo A."/>
            <person name="Miyauchi S."/>
            <person name="Kiss E."/>
            <person name="Drula E."/>
            <person name="Kohler A."/>
            <person name="Sanchez-Garcia M."/>
            <person name="Andreopoulos B."/>
            <person name="Barry K.W."/>
            <person name="Bonito G."/>
            <person name="Buee M."/>
            <person name="Carver A."/>
            <person name="Chen C."/>
            <person name="Cichocki N."/>
            <person name="Clum A."/>
            <person name="Culley D."/>
            <person name="Crous P.W."/>
            <person name="Fauchery L."/>
            <person name="Girlanda M."/>
            <person name="Hayes R."/>
            <person name="Keri Z."/>
            <person name="LaButti K."/>
            <person name="Lipzen A."/>
            <person name="Lombard V."/>
            <person name="Magnuson J."/>
            <person name="Maillard F."/>
            <person name="Morin E."/>
            <person name="Murat C."/>
            <person name="Nolan M."/>
            <person name="Ohm R."/>
            <person name="Pangilinan J."/>
            <person name="Pereira M."/>
            <person name="Perotto S."/>
            <person name="Peter M."/>
            <person name="Riley R."/>
            <person name="Sitrit Y."/>
            <person name="Stielow B."/>
            <person name="Szollosi G."/>
            <person name="Zifcakova L."/>
            <person name="Stursova M."/>
            <person name="Spatafora J.W."/>
            <person name="Tedersoo L."/>
            <person name="Vaario L.-M."/>
            <person name="Yamada A."/>
            <person name="Yan M."/>
            <person name="Wang P."/>
            <person name="Xu J."/>
            <person name="Bruns T."/>
            <person name="Baldrian P."/>
            <person name="Vilgalys R."/>
            <person name="Henrissat B."/>
            <person name="Grigoriev I.V."/>
            <person name="Hibbett D."/>
            <person name="Nagy L.G."/>
            <person name="Martin F.M."/>
        </authorList>
    </citation>
    <scope>NUCLEOTIDE SEQUENCE</scope>
    <source>
        <strain evidence="2">Prilba</strain>
    </source>
</reference>
<reference evidence="2" key="2">
    <citation type="journal article" date="2020" name="Nat. Commun.">
        <title>Large-scale genome sequencing of mycorrhizal fungi provides insights into the early evolution of symbiotic traits.</title>
        <authorList>
            <person name="Miyauchi S."/>
            <person name="Kiss E."/>
            <person name="Kuo A."/>
            <person name="Drula E."/>
            <person name="Kohler A."/>
            <person name="Sanchez-Garcia M."/>
            <person name="Morin E."/>
            <person name="Andreopoulos B."/>
            <person name="Barry K.W."/>
            <person name="Bonito G."/>
            <person name="Buee M."/>
            <person name="Carver A."/>
            <person name="Chen C."/>
            <person name="Cichocki N."/>
            <person name="Clum A."/>
            <person name="Culley D."/>
            <person name="Crous P.W."/>
            <person name="Fauchery L."/>
            <person name="Girlanda M."/>
            <person name="Hayes R.D."/>
            <person name="Keri Z."/>
            <person name="LaButti K."/>
            <person name="Lipzen A."/>
            <person name="Lombard V."/>
            <person name="Magnuson J."/>
            <person name="Maillard F."/>
            <person name="Murat C."/>
            <person name="Nolan M."/>
            <person name="Ohm R.A."/>
            <person name="Pangilinan J."/>
            <person name="Pereira M.F."/>
            <person name="Perotto S."/>
            <person name="Peter M."/>
            <person name="Pfister S."/>
            <person name="Riley R."/>
            <person name="Sitrit Y."/>
            <person name="Stielow J.B."/>
            <person name="Szollosi G."/>
            <person name="Zifcakova L."/>
            <person name="Stursova M."/>
            <person name="Spatafora J.W."/>
            <person name="Tedersoo L."/>
            <person name="Vaario L.M."/>
            <person name="Yamada A."/>
            <person name="Yan M."/>
            <person name="Wang P."/>
            <person name="Xu J."/>
            <person name="Bruns T."/>
            <person name="Baldrian P."/>
            <person name="Vilgalys R."/>
            <person name="Dunand C."/>
            <person name="Henrissat B."/>
            <person name="Grigoriev I.V."/>
            <person name="Hibbett D."/>
            <person name="Nagy L.G."/>
            <person name="Martin F.M."/>
        </authorList>
    </citation>
    <scope>NUCLEOTIDE SEQUENCE</scope>
    <source>
        <strain evidence="2">Prilba</strain>
    </source>
</reference>
<dbReference type="EMBL" id="WHVB01000002">
    <property type="protein sequence ID" value="KAF8486335.1"/>
    <property type="molecule type" value="Genomic_DNA"/>
</dbReference>
<dbReference type="EMBL" id="WHVB01000027">
    <property type="protein sequence ID" value="KAF8469831.1"/>
    <property type="molecule type" value="Genomic_DNA"/>
</dbReference>
<dbReference type="AlphaFoldDB" id="A0A9P5JXX7"/>
<evidence type="ECO:0000313" key="2">
    <source>
        <dbReference type="EMBL" id="KAF8469831.1"/>
    </source>
</evidence>
<evidence type="ECO:0000256" key="1">
    <source>
        <dbReference type="SAM" id="MobiDB-lite"/>
    </source>
</evidence>
<keyword evidence="4" id="KW-1185">Reference proteome</keyword>
<evidence type="ECO:0000313" key="3">
    <source>
        <dbReference type="EMBL" id="KAF8486335.1"/>
    </source>
</evidence>
<gene>
    <name evidence="3" type="ORF">DFH94DRAFT_712621</name>
    <name evidence="2" type="ORF">DFH94DRAFT_772748</name>
</gene>
<proteinExistence type="predicted"/>
<organism evidence="2 4">
    <name type="scientific">Russula ochroleuca</name>
    <dbReference type="NCBI Taxonomy" id="152965"/>
    <lineage>
        <taxon>Eukaryota</taxon>
        <taxon>Fungi</taxon>
        <taxon>Dikarya</taxon>
        <taxon>Basidiomycota</taxon>
        <taxon>Agaricomycotina</taxon>
        <taxon>Agaricomycetes</taxon>
        <taxon>Russulales</taxon>
        <taxon>Russulaceae</taxon>
        <taxon>Russula</taxon>
    </lineage>
</organism>
<dbReference type="OrthoDB" id="3199698at2759"/>
<accession>A0A9P5JXX7</accession>
<sequence>MQRGLGKKYNARVLPCPFKCGLFCRSASGLTQHRYACSLNPSNRRASTPILRLNTPPPNTSPLVFPSPGCLFHTPQNRHGPNSQPHTPISISPRRYQWTANGGGMRTRFHPLLDGQPCDDAGYDLPEDSSPPPEEQRSDNDFFPYSSRPEFELADFLFRKEQMAGKKISELMDIWAAFQQLTEAEPEQDPPFACAQDLYNKIDSTEIGDVPWQAFSVQFDGGITEGSDGPRWKTQSYEAWFRDPLKIAEGQIGNKDFGHEMDYSPKRAFSRAGKRQFSDFMSGNWAWQQADLIAEDTETHGSMFVPLILGSDKTTVSVATGHNEYYPLYASIGNVQNHVRRAHRNAVSVVAFLAIPKTDKRHENTLEFLRFRRQLFHSSLAHILRSLKPWMRKPRITRCGDGYLRRVIYGLGPYIADYPEQALLACVVSGWCPKCTARPNNFDDDPTSILRSHVHTNILQDAFKDQPATMWDGYGIVGDVIPFTTHFPRANIHELLSPDLLHQVIKGTFKDHLVEWVGEYLEIAHGKKHSKVILADIDQRIAAVPLFPGLRRFPEGRGFKQWTGDDSKALMKVYLPAIAGHVPPGMVRAISAFMEFCYLVRRSQIDSTTLDQIEAAVARFHQERRVFLETEVRTNFALPRQHSLSHYRHLIQQFGAPNGLCSSITESKHIAAVKEPWRRSNRNDALGQMLLTNQRLDKLAASRVDFVTRRMLQGPLLMPIAPAPDRQPLVPGDDGTGIGDAEAVDGITSLGDVKLARYHARHYPGTIERLAAFLGQPRLIEYIRRFLYDQFHPTAEICGMDVQLNLCPEISTLLGVKTFHSATSTYYAPSDIAGIGGMHRERIRAVPCWKGGPGRYDCVYVEKDGEADGFCGLHVARVKLFFSFGFQQSTYSCAMVEWFSTYEDSPCEDTGMWRVEPDYDVRGQRMSSVIHIDTILRSAHLIGVAGSQLLPKYFTYHNTLDAFQLFYVNKYADHHAHEIAF</sequence>
<evidence type="ECO:0000313" key="4">
    <source>
        <dbReference type="Proteomes" id="UP000759537"/>
    </source>
</evidence>
<dbReference type="InterPro" id="IPR041078">
    <property type="entry name" value="Plavaka"/>
</dbReference>
<dbReference type="Pfam" id="PF18759">
    <property type="entry name" value="Plavaka"/>
    <property type="match status" value="1"/>
</dbReference>
<comment type="caution">
    <text evidence="2">The sequence shown here is derived from an EMBL/GenBank/DDBJ whole genome shotgun (WGS) entry which is preliminary data.</text>
</comment>
<evidence type="ECO:0008006" key="5">
    <source>
        <dbReference type="Google" id="ProtNLM"/>
    </source>
</evidence>
<name>A0A9P5JXX7_9AGAM</name>
<protein>
    <recommendedName>
        <fullName evidence="5">C2H2-type domain-containing protein</fullName>
    </recommendedName>
</protein>